<evidence type="ECO:0000313" key="2">
    <source>
        <dbReference type="Proteomes" id="UP001148838"/>
    </source>
</evidence>
<accession>A0ABQ8TVF9</accession>
<dbReference type="Proteomes" id="UP001148838">
    <property type="component" value="Unassembled WGS sequence"/>
</dbReference>
<dbReference type="EMBL" id="JAJSOF020000003">
    <property type="protein sequence ID" value="KAJ4449823.1"/>
    <property type="molecule type" value="Genomic_DNA"/>
</dbReference>
<evidence type="ECO:0000313" key="1">
    <source>
        <dbReference type="EMBL" id="KAJ4449823.1"/>
    </source>
</evidence>
<gene>
    <name evidence="1" type="ORF">ANN_01229</name>
</gene>
<name>A0ABQ8TVF9_PERAM</name>
<protein>
    <submittedName>
        <fullName evidence="1">Uncharacterized protein</fullName>
    </submittedName>
</protein>
<keyword evidence="2" id="KW-1185">Reference proteome</keyword>
<sequence>MVGLCEGGNELSGSFKAISEFVVPAEARLHNLVVIVTCKQNSHSKQRHGFWSRERHYEEAMQVAMVTDSNKTLMRLIGTSSDVNPA</sequence>
<comment type="caution">
    <text evidence="1">The sequence shown here is derived from an EMBL/GenBank/DDBJ whole genome shotgun (WGS) entry which is preliminary data.</text>
</comment>
<organism evidence="1 2">
    <name type="scientific">Periplaneta americana</name>
    <name type="common">American cockroach</name>
    <name type="synonym">Blatta americana</name>
    <dbReference type="NCBI Taxonomy" id="6978"/>
    <lineage>
        <taxon>Eukaryota</taxon>
        <taxon>Metazoa</taxon>
        <taxon>Ecdysozoa</taxon>
        <taxon>Arthropoda</taxon>
        <taxon>Hexapoda</taxon>
        <taxon>Insecta</taxon>
        <taxon>Pterygota</taxon>
        <taxon>Neoptera</taxon>
        <taxon>Polyneoptera</taxon>
        <taxon>Dictyoptera</taxon>
        <taxon>Blattodea</taxon>
        <taxon>Blattoidea</taxon>
        <taxon>Blattidae</taxon>
        <taxon>Blattinae</taxon>
        <taxon>Periplaneta</taxon>
    </lineage>
</organism>
<reference evidence="1 2" key="1">
    <citation type="journal article" date="2022" name="Allergy">
        <title>Genome assembly and annotation of Periplaneta americana reveal a comprehensive cockroach allergen profile.</title>
        <authorList>
            <person name="Wang L."/>
            <person name="Xiong Q."/>
            <person name="Saelim N."/>
            <person name="Wang L."/>
            <person name="Nong W."/>
            <person name="Wan A.T."/>
            <person name="Shi M."/>
            <person name="Liu X."/>
            <person name="Cao Q."/>
            <person name="Hui J.H.L."/>
            <person name="Sookrung N."/>
            <person name="Leung T.F."/>
            <person name="Tungtrongchitr A."/>
            <person name="Tsui S.K.W."/>
        </authorList>
    </citation>
    <scope>NUCLEOTIDE SEQUENCE [LARGE SCALE GENOMIC DNA]</scope>
    <source>
        <strain evidence="1">PWHHKU_190912</strain>
    </source>
</reference>
<proteinExistence type="predicted"/>